<dbReference type="PROSITE" id="PS51257">
    <property type="entry name" value="PROKAR_LIPOPROTEIN"/>
    <property type="match status" value="1"/>
</dbReference>
<evidence type="ECO:0000313" key="3">
    <source>
        <dbReference type="Proteomes" id="UP000591844"/>
    </source>
</evidence>
<dbReference type="Proteomes" id="UP000591844">
    <property type="component" value="Unassembled WGS sequence"/>
</dbReference>
<keyword evidence="1" id="KW-0812">Transmembrane</keyword>
<evidence type="ECO:0000313" key="2">
    <source>
        <dbReference type="EMBL" id="NHB91526.1"/>
    </source>
</evidence>
<sequence>MRIIMASLFLLILLIVYFYWLLFAAGCFVVDQQWFNFLLAIQPIRFGRLKATYFLTRNLYFNNVLFLLEILFLMRKIQG</sequence>
<keyword evidence="1" id="KW-1133">Transmembrane helix</keyword>
<keyword evidence="3" id="KW-1185">Reference proteome</keyword>
<dbReference type="EMBL" id="PUJW01000004">
    <property type="protein sequence ID" value="NHB91526.1"/>
    <property type="molecule type" value="Genomic_DNA"/>
</dbReference>
<protein>
    <submittedName>
        <fullName evidence="2">Uncharacterized protein</fullName>
    </submittedName>
</protein>
<reference evidence="2 3" key="1">
    <citation type="submission" date="2018-02" db="EMBL/GenBank/DDBJ databases">
        <authorList>
            <person name="Machado R.A."/>
        </authorList>
    </citation>
    <scope>NUCLEOTIDE SEQUENCE [LARGE SCALE GENOMIC DNA]</scope>
    <source>
        <strain evidence="2 3">DSM 19724</strain>
    </source>
</reference>
<comment type="caution">
    <text evidence="2">The sequence shown here is derived from an EMBL/GenBank/DDBJ whole genome shotgun (WGS) entry which is preliminary data.</text>
</comment>
<keyword evidence="1" id="KW-0472">Membrane</keyword>
<dbReference type="AlphaFoldDB" id="A0A7X5QC10"/>
<organism evidence="2 3">
    <name type="scientific">Photorhabdus cinerea</name>
    <dbReference type="NCBI Taxonomy" id="471575"/>
    <lineage>
        <taxon>Bacteria</taxon>
        <taxon>Pseudomonadati</taxon>
        <taxon>Pseudomonadota</taxon>
        <taxon>Gammaproteobacteria</taxon>
        <taxon>Enterobacterales</taxon>
        <taxon>Morganellaceae</taxon>
        <taxon>Photorhabdus</taxon>
    </lineage>
</organism>
<evidence type="ECO:0000256" key="1">
    <source>
        <dbReference type="SAM" id="Phobius"/>
    </source>
</evidence>
<feature type="transmembrane region" description="Helical" evidence="1">
    <location>
        <begin position="59"/>
        <end position="77"/>
    </location>
</feature>
<proteinExistence type="predicted"/>
<gene>
    <name evidence="2" type="ORF">C5469_04965</name>
</gene>
<accession>A0A7X5QC10</accession>
<name>A0A7X5QC10_9GAMM</name>